<dbReference type="GeneID" id="66118291"/>
<dbReference type="RefSeq" id="XP_043049752.1">
    <property type="nucleotide sequence ID" value="XM_043195579.1"/>
</dbReference>
<evidence type="ECO:0008006" key="4">
    <source>
        <dbReference type="Google" id="ProtNLM"/>
    </source>
</evidence>
<proteinExistence type="predicted"/>
<organism evidence="2 3">
    <name type="scientific">Scheffersomyces spartinae</name>
    <dbReference type="NCBI Taxonomy" id="45513"/>
    <lineage>
        <taxon>Eukaryota</taxon>
        <taxon>Fungi</taxon>
        <taxon>Dikarya</taxon>
        <taxon>Ascomycota</taxon>
        <taxon>Saccharomycotina</taxon>
        <taxon>Pichiomycetes</taxon>
        <taxon>Debaryomycetaceae</taxon>
        <taxon>Scheffersomyces</taxon>
    </lineage>
</organism>
<protein>
    <recommendedName>
        <fullName evidence="4">F-box domain-containing protein</fullName>
    </recommendedName>
</protein>
<gene>
    <name evidence="2" type="ORF">KQ657_004917</name>
</gene>
<evidence type="ECO:0000313" key="3">
    <source>
        <dbReference type="Proteomes" id="UP000790833"/>
    </source>
</evidence>
<feature type="compositionally biased region" description="Acidic residues" evidence="1">
    <location>
        <begin position="570"/>
        <end position="586"/>
    </location>
</feature>
<dbReference type="CDD" id="cd09917">
    <property type="entry name" value="F-box_SF"/>
    <property type="match status" value="1"/>
</dbReference>
<evidence type="ECO:0000256" key="1">
    <source>
        <dbReference type="SAM" id="MobiDB-lite"/>
    </source>
</evidence>
<dbReference type="OrthoDB" id="4084239at2759"/>
<sequence length="705" mass="81933">MESNTNIIKELNAINKSSVVLDPIQSTSPIVPTSITLCEEILERIIEYVGQYDLPRLCLTCKLISAISMRRLYKSITVNLNPTVPTKYNGDVYDFVRDNSLKYSNTVLIVTLSQLLRLVDTLERNPSLISSFIRHFGFGKCYGYESIAQPFMDTTTNSQYTKRDMICLQWKLYDLFSRFATNNIELDISYISSGEGYEKLHDFVTKKESVRNTLKDLYVNGDPKHLYSPFVPPKLQSLYLKLDEDVLLEEEFQLDTSTPSYNILYNLNRLQCSTDNYQGLELLRKIKLTNEEKLQPRQFALYHCHEDADHDHTLNTMLKFPIFESKLDLLNITDMSLFIACQGVSTSSCSCFGDFYHEFTRFSNQNQGMPHLKRFEMGGFLGKDWLRPHQFLSDVLVPLGSFLQTLVNLEHLVINHEILGFKMFGKSSGITCESLNKLSEQLMELFFLNYFVRSNNRIKTLQLTDFLTSFIYYHPLFYQSLLHTCKCWGCEKVLGIVGDLFFPIPERPTEVQKESLETSYFITFGYILGKLMADRSVFVPKVDIPVEYRNYGLYKGHPNMLHNQLHEKNEEEEEGDEDEDDNDDTATADVTTNADDELDFGIDPNAFRSSPPSNICQCANFNYDIDDILTTYLIHQLRPITSFLQKIFVHLETLMIHGIYFEYINTESRFVPIYDEEDYPEEFEQDGMHKSWQEYQKPFGEFKPR</sequence>
<dbReference type="EMBL" id="JAHMUF010000008">
    <property type="protein sequence ID" value="KAG7194205.1"/>
    <property type="molecule type" value="Genomic_DNA"/>
</dbReference>
<comment type="caution">
    <text evidence="2">The sequence shown here is derived from an EMBL/GenBank/DDBJ whole genome shotgun (WGS) entry which is preliminary data.</text>
</comment>
<evidence type="ECO:0000313" key="2">
    <source>
        <dbReference type="EMBL" id="KAG7194205.1"/>
    </source>
</evidence>
<reference evidence="2" key="1">
    <citation type="submission" date="2021-03" db="EMBL/GenBank/DDBJ databases">
        <authorList>
            <person name="Palmer J.M."/>
        </authorList>
    </citation>
    <scope>NUCLEOTIDE SEQUENCE</scope>
    <source>
        <strain evidence="2">ARV_011</strain>
    </source>
</reference>
<name>A0A9P8AIZ4_9ASCO</name>
<keyword evidence="3" id="KW-1185">Reference proteome</keyword>
<dbReference type="AlphaFoldDB" id="A0A9P8AIZ4"/>
<feature type="region of interest" description="Disordered" evidence="1">
    <location>
        <begin position="567"/>
        <end position="595"/>
    </location>
</feature>
<accession>A0A9P8AIZ4</accession>
<dbReference type="Proteomes" id="UP000790833">
    <property type="component" value="Unassembled WGS sequence"/>
</dbReference>